<dbReference type="Proteomes" id="UP000563898">
    <property type="component" value="Unassembled WGS sequence"/>
</dbReference>
<evidence type="ECO:0000313" key="3">
    <source>
        <dbReference type="EMBL" id="NKY01484.1"/>
    </source>
</evidence>
<feature type="compositionally biased region" description="Low complexity" evidence="1">
    <location>
        <begin position="43"/>
        <end position="68"/>
    </location>
</feature>
<evidence type="ECO:0000313" key="4">
    <source>
        <dbReference type="Proteomes" id="UP000563898"/>
    </source>
</evidence>
<feature type="region of interest" description="Disordered" evidence="1">
    <location>
        <begin position="34"/>
        <end position="95"/>
    </location>
</feature>
<sequence>MRTESPTSTRRIRVAIIALAAVVFAAVPACTVSGDPVADPSGASISTTTTDPDATTNSPAPDSPAPDATEPDSTEPDSSTDAPISDVPAPPNATTMTCSQFVTLDRSTQAAVLRANGATADNTRLGVVIDIYTTVCPGYPDALIADLVAGRLPN</sequence>
<organism evidence="3 4">
    <name type="scientific">Gordonia polyisoprenivorans</name>
    <dbReference type="NCBI Taxonomy" id="84595"/>
    <lineage>
        <taxon>Bacteria</taxon>
        <taxon>Bacillati</taxon>
        <taxon>Actinomycetota</taxon>
        <taxon>Actinomycetes</taxon>
        <taxon>Mycobacteriales</taxon>
        <taxon>Gordoniaceae</taxon>
        <taxon>Gordonia</taxon>
    </lineage>
</organism>
<comment type="caution">
    <text evidence="3">The sequence shown here is derived from an EMBL/GenBank/DDBJ whole genome shotgun (WGS) entry which is preliminary data.</text>
</comment>
<accession>A0A846WII7</accession>
<dbReference type="RefSeq" id="WP_006369835.1">
    <property type="nucleotide sequence ID" value="NZ_CP085887.1"/>
</dbReference>
<feature type="chain" id="PRO_5038569931" description="DUF732 domain-containing protein" evidence="2">
    <location>
        <begin position="26"/>
        <end position="154"/>
    </location>
</feature>
<gene>
    <name evidence="3" type="ORF">HGA05_07870</name>
</gene>
<reference evidence="3 4" key="1">
    <citation type="submission" date="2020-04" db="EMBL/GenBank/DDBJ databases">
        <title>MicrobeNet Type strains.</title>
        <authorList>
            <person name="Nicholson A.C."/>
        </authorList>
    </citation>
    <scope>NUCLEOTIDE SEQUENCE [LARGE SCALE GENOMIC DNA]</scope>
    <source>
        <strain evidence="3 4">ATCC BAA-14</strain>
    </source>
</reference>
<protein>
    <recommendedName>
        <fullName evidence="5">DUF732 domain-containing protein</fullName>
    </recommendedName>
</protein>
<keyword evidence="2" id="KW-0732">Signal</keyword>
<evidence type="ECO:0000256" key="2">
    <source>
        <dbReference type="SAM" id="SignalP"/>
    </source>
</evidence>
<proteinExistence type="predicted"/>
<dbReference type="EMBL" id="JAAXPC010000004">
    <property type="protein sequence ID" value="NKY01484.1"/>
    <property type="molecule type" value="Genomic_DNA"/>
</dbReference>
<feature type="signal peptide" evidence="2">
    <location>
        <begin position="1"/>
        <end position="25"/>
    </location>
</feature>
<name>A0A846WII7_9ACTN</name>
<evidence type="ECO:0000256" key="1">
    <source>
        <dbReference type="SAM" id="MobiDB-lite"/>
    </source>
</evidence>
<dbReference type="AlphaFoldDB" id="A0A846WII7"/>
<evidence type="ECO:0008006" key="5">
    <source>
        <dbReference type="Google" id="ProtNLM"/>
    </source>
</evidence>